<reference evidence="8" key="1">
    <citation type="submission" date="2016-10" db="EMBL/GenBank/DDBJ databases">
        <authorList>
            <person name="Varghese N."/>
            <person name="Submissions S."/>
        </authorList>
    </citation>
    <scope>NUCLEOTIDE SEQUENCE [LARGE SCALE GENOMIC DNA]</scope>
    <source>
        <strain evidence="8">DSM 44675</strain>
    </source>
</reference>
<dbReference type="InterPro" id="IPR023213">
    <property type="entry name" value="CAT-like_dom_sf"/>
</dbReference>
<dbReference type="InterPro" id="IPR009081">
    <property type="entry name" value="PP-bd_ACP"/>
</dbReference>
<comment type="pathway">
    <text evidence="2">Siderophore biosynthesis.</text>
</comment>
<dbReference type="Proteomes" id="UP000198677">
    <property type="component" value="Unassembled WGS sequence"/>
</dbReference>
<dbReference type="PANTHER" id="PTHR45527:SF10">
    <property type="entry name" value="PYOCHELIN SYNTHASE PCHF"/>
    <property type="match status" value="1"/>
</dbReference>
<dbReference type="Pfam" id="PF00668">
    <property type="entry name" value="Condensation"/>
    <property type="match status" value="1"/>
</dbReference>
<dbReference type="GO" id="GO:0008610">
    <property type="term" value="P:lipid biosynthetic process"/>
    <property type="evidence" value="ECO:0007669"/>
    <property type="project" value="UniProtKB-ARBA"/>
</dbReference>
<dbReference type="PANTHER" id="PTHR45527">
    <property type="entry name" value="NONRIBOSOMAL PEPTIDE SYNTHETASE"/>
    <property type="match status" value="1"/>
</dbReference>
<dbReference type="PROSITE" id="PS50075">
    <property type="entry name" value="CARRIER"/>
    <property type="match status" value="1"/>
</dbReference>
<dbReference type="InterPro" id="IPR006162">
    <property type="entry name" value="Ppantetheine_attach_site"/>
</dbReference>
<dbReference type="Pfam" id="PF13193">
    <property type="entry name" value="AMP-binding_C"/>
    <property type="match status" value="1"/>
</dbReference>
<dbReference type="RefSeq" id="WP_083576771.1">
    <property type="nucleotide sequence ID" value="NZ_FOAW01000020.1"/>
</dbReference>
<dbReference type="GO" id="GO:0005737">
    <property type="term" value="C:cytoplasm"/>
    <property type="evidence" value="ECO:0007669"/>
    <property type="project" value="TreeGrafter"/>
</dbReference>
<evidence type="ECO:0000313" key="7">
    <source>
        <dbReference type="EMBL" id="SEM03371.1"/>
    </source>
</evidence>
<dbReference type="NCBIfam" id="TIGR01733">
    <property type="entry name" value="AA-adenyl-dom"/>
    <property type="match status" value="1"/>
</dbReference>
<evidence type="ECO:0000256" key="4">
    <source>
        <dbReference type="ARBA" id="ARBA00022553"/>
    </source>
</evidence>
<dbReference type="Gene3D" id="1.10.1200.10">
    <property type="entry name" value="ACP-like"/>
    <property type="match status" value="1"/>
</dbReference>
<keyword evidence="8" id="KW-1185">Reference proteome</keyword>
<proteinExistence type="predicted"/>
<dbReference type="SUPFAM" id="SSF56801">
    <property type="entry name" value="Acetyl-CoA synthetase-like"/>
    <property type="match status" value="1"/>
</dbReference>
<name>A0A1H7V291_9NOCA</name>
<dbReference type="InterPro" id="IPR001242">
    <property type="entry name" value="Condensation_dom"/>
</dbReference>
<dbReference type="InterPro" id="IPR000873">
    <property type="entry name" value="AMP-dep_synth/lig_dom"/>
</dbReference>
<dbReference type="CDD" id="cd12114">
    <property type="entry name" value="A_NRPS_TlmIV_like"/>
    <property type="match status" value="1"/>
</dbReference>
<feature type="domain" description="Carrier" evidence="6">
    <location>
        <begin position="939"/>
        <end position="1013"/>
    </location>
</feature>
<accession>A0A1H7V291</accession>
<dbReference type="Gene3D" id="3.30.559.30">
    <property type="entry name" value="Nonribosomal peptide synthetase, condensation domain"/>
    <property type="match status" value="2"/>
</dbReference>
<dbReference type="InterPro" id="IPR020845">
    <property type="entry name" value="AMP-binding_CS"/>
</dbReference>
<dbReference type="Gene3D" id="3.30.559.10">
    <property type="entry name" value="Chloramphenicol acetyltransferase-like domain"/>
    <property type="match status" value="2"/>
</dbReference>
<dbReference type="GO" id="GO:0044550">
    <property type="term" value="P:secondary metabolite biosynthetic process"/>
    <property type="evidence" value="ECO:0007669"/>
    <property type="project" value="TreeGrafter"/>
</dbReference>
<dbReference type="PROSITE" id="PS00455">
    <property type="entry name" value="AMP_BINDING"/>
    <property type="match status" value="1"/>
</dbReference>
<keyword evidence="5" id="KW-0436">Ligase</keyword>
<keyword evidence="4" id="KW-0597">Phosphoprotein</keyword>
<evidence type="ECO:0000256" key="5">
    <source>
        <dbReference type="ARBA" id="ARBA00022598"/>
    </source>
</evidence>
<dbReference type="UniPathway" id="UPA00011"/>
<dbReference type="GO" id="GO:0016874">
    <property type="term" value="F:ligase activity"/>
    <property type="evidence" value="ECO:0007669"/>
    <property type="project" value="UniProtKB-KW"/>
</dbReference>
<gene>
    <name evidence="7" type="ORF">SAMN05444583_12057</name>
</gene>
<dbReference type="SUPFAM" id="SSF52777">
    <property type="entry name" value="CoA-dependent acyltransferases"/>
    <property type="match status" value="4"/>
</dbReference>
<evidence type="ECO:0000256" key="1">
    <source>
        <dbReference type="ARBA" id="ARBA00001957"/>
    </source>
</evidence>
<dbReference type="EMBL" id="FOAW01000020">
    <property type="protein sequence ID" value="SEM03371.1"/>
    <property type="molecule type" value="Genomic_DNA"/>
</dbReference>
<dbReference type="GO" id="GO:0031177">
    <property type="term" value="F:phosphopantetheine binding"/>
    <property type="evidence" value="ECO:0007669"/>
    <property type="project" value="TreeGrafter"/>
</dbReference>
<dbReference type="Gene3D" id="3.30.300.30">
    <property type="match status" value="1"/>
</dbReference>
<protein>
    <submittedName>
        <fullName evidence="7">Non-ribosomal peptide synthase domain TIGR01720/amino acid adenylation domain-containing protein</fullName>
    </submittedName>
</protein>
<dbReference type="GO" id="GO:0043041">
    <property type="term" value="P:amino acid activation for nonribosomal peptide biosynthetic process"/>
    <property type="evidence" value="ECO:0007669"/>
    <property type="project" value="TreeGrafter"/>
</dbReference>
<dbReference type="InterPro" id="IPR045851">
    <property type="entry name" value="AMP-bd_C_sf"/>
</dbReference>
<sequence>MTNINATTTTRVGDHRVWFLSRLGQQTSATHAIATATVARAIAPEVITAAIAEVEHDFDVLRSYLVLIGNRPQIEAADSAGSPSASILRPAGNNGTSFTESLWADVHQPGDRLTRWSMATVGDRTMIGLTASRMLCDEFDCARILAALLERLGCHVEVHEPHSMEVRQVAPDLRARLLDRLAAAEPLSLPALVARPPIKGTQCTAVPLRNPMAFTHHLDIIGQRSNASRIDAAATILAAVLMRHSGIRSTAIGVPVKSPRDGREQLLPVPIELSTTTFDSVVSETNSLRGFYTEHPTDMTQLIDQLAPDRDPSRTPLFQAALADTSPYLGMADIDGIVASRDFRSPYDVALAGPATAVHPGDAAQQWNFVFDPSIIDRPTATAIATHIEMVAKSAAADGSVSTLECPMLDEREVTEFEDWSSGGPAACENETLHSRAMTQLTQDPSRTAIVDQGQQVTYGELGVAVDRIRRAIRAHQPAEDSLVAVVLPKYSKQIAAVLAVNAEGAAYLPLDAQVPDSRLHYLLERGRTTLVLTNAQTRLAHQWPDGITVIDIDSREDPIPDDAVALEAIEIDPGRSAYVIFTSGSTGLPKGVEIAHSSAANTVVDICRRFEVNRSDAVLALSALNFDLSVFDIFGILGVGGTVVLPDEAESRDPAHWARLVESQGVTVWNSVPALMELVVGEAERHGIDLSSLRLVMMSGDWIPVTLPDRIRALCPNARVVSMGGATEASIWSIVYDIHGVDPRWDSIPYGTPLAGQAFRILDEIGNPVPVNVAGELYIGGIGVAQGYWRDKEKTDAAFVTLRDGSRWYRTGDYGKYGRDGIIKFLGRRDTQVKVNGYRIELTEIDHNLREHSSVRDAHCDVRADDGTRRIVAYVVPGVNDLEISDLREFLRGRLPAYMVPSRFVVLDSFPLTTNGKIDNKSLPAPGIQDSGSESHSAAMTSTEHTIHDVWCRVLQRTAISLDDDFFGSGGDSLAALDVVSNLGIEGLAVRPQDLFDHPTVRSLAAVALPVERKTRNDRQIIPMPGDHVPLTPVQRWFFSLELNDLHHFNRSAWLRTDEPVDTARLKDAIGLLVRRHDVLRYVYRHEPSGWQQSIGHADQIDLDNVLTIADLGADEDALVREVQASYSLHTAPLFRVAVLPSRHGTRLLVSAHHLIVDGVGINVLCDELDRAYMGEITEESAPGSPFAAWAHECAEYTNFGNPTSEVEYWNALADQETRPTGHALPDGSRAAELTAARYESNDPLEEALTRCASEQRVTVRDLLLAASISAIHRWKGESRVQIDIEGHGRHDLRGNLEISRTIGWFNVIYPIAVQAGRGNQLSVLRRTRRALDQVPQHGLGYGQLRYLHERGQAMTWRDSDVAFNYLGRTADSGTTLIRDSSANVSHERSMADHQPHNLAITPFLHGNALVVDFTARRSYADDTELKHLAAHFSDELAALLIQSTSQRQNPDALESFRSALR</sequence>
<dbReference type="InterPro" id="IPR025110">
    <property type="entry name" value="AMP-bd_C"/>
</dbReference>
<dbReference type="OrthoDB" id="2472181at2"/>
<dbReference type="PROSITE" id="PS00012">
    <property type="entry name" value="PHOSPHOPANTETHEINE"/>
    <property type="match status" value="1"/>
</dbReference>
<dbReference type="Pfam" id="PF00501">
    <property type="entry name" value="AMP-binding"/>
    <property type="match status" value="1"/>
</dbReference>
<dbReference type="InterPro" id="IPR036736">
    <property type="entry name" value="ACP-like_sf"/>
</dbReference>
<evidence type="ECO:0000259" key="6">
    <source>
        <dbReference type="PROSITE" id="PS50075"/>
    </source>
</evidence>
<organism evidence="7 8">
    <name type="scientific">Rhodococcus maanshanensis</name>
    <dbReference type="NCBI Taxonomy" id="183556"/>
    <lineage>
        <taxon>Bacteria</taxon>
        <taxon>Bacillati</taxon>
        <taxon>Actinomycetota</taxon>
        <taxon>Actinomycetes</taxon>
        <taxon>Mycobacteriales</taxon>
        <taxon>Nocardiaceae</taxon>
        <taxon>Rhodococcus</taxon>
    </lineage>
</organism>
<dbReference type="InterPro" id="IPR010071">
    <property type="entry name" value="AA_adenyl_dom"/>
</dbReference>
<evidence type="ECO:0000256" key="3">
    <source>
        <dbReference type="ARBA" id="ARBA00022450"/>
    </source>
</evidence>
<dbReference type="Gene3D" id="3.40.50.12780">
    <property type="entry name" value="N-terminal domain of ligase-like"/>
    <property type="match status" value="1"/>
</dbReference>
<dbReference type="InterPro" id="IPR042099">
    <property type="entry name" value="ANL_N_sf"/>
</dbReference>
<evidence type="ECO:0000256" key="2">
    <source>
        <dbReference type="ARBA" id="ARBA00004924"/>
    </source>
</evidence>
<evidence type="ECO:0000313" key="8">
    <source>
        <dbReference type="Proteomes" id="UP000198677"/>
    </source>
</evidence>
<comment type="cofactor">
    <cofactor evidence="1">
        <name>pantetheine 4'-phosphate</name>
        <dbReference type="ChEBI" id="CHEBI:47942"/>
    </cofactor>
</comment>
<dbReference type="SUPFAM" id="SSF47336">
    <property type="entry name" value="ACP-like"/>
    <property type="match status" value="1"/>
</dbReference>
<keyword evidence="3" id="KW-0596">Phosphopantetheine</keyword>
<dbReference type="Pfam" id="PF00550">
    <property type="entry name" value="PP-binding"/>
    <property type="match status" value="1"/>
</dbReference>